<dbReference type="SUPFAM" id="SSF50677">
    <property type="entry name" value="ValRS/IleRS/LeuRS editing domain"/>
    <property type="match status" value="1"/>
</dbReference>
<keyword evidence="7 10" id="KW-0030">Aminoacyl-tRNA synthetase</keyword>
<evidence type="ECO:0000256" key="3">
    <source>
        <dbReference type="ARBA" id="ARBA00022598"/>
    </source>
</evidence>
<sequence length="709" mass="82076">MMNKLYQHQEYEDKIYQAWEKSGGFGPGKGKPFTIIMPPPNANDPLHIGHAMFVTVEDILIRYHRMRGEAALWLPGTDHAGIETQFVFEKKLAKEGKSRFDFEREILYQMIWDYVQENSEVAVEQMKKLGASADWSRFKFTLDPDIMDIVLQTFEQLYQDGLVYRDVRLVNYCTHCGTAFSELEVKHVERTTPLYYMRYGPFTLATVRPETKFGDTAVAVNPKDKRYKDWVGKEVEIEGLMGKFKMRVIADSYVDRDFGTGVVKVTPAHDPNDFEIWQRHKQEIPGPKQVIGFDGKLNELTGKYAGLRVNEARKKIAEDLQTKGLLEKVDENYKHSIGVCYRCGTVIEPLPLPQWFIRVRPLTEPVLRALKEKRVRIYGAGHDKILKHWLTNLKDWNISRQIVWGIRMPIWYCEKEHVVVSREKPSECPECGGKELVQETDTFDTWFSSAQWPFATLMAGDKRQVTSNKKSDFEKFYPTQVMETAYDILVFWVMRMLMMGLYKTGKVPFETVYLHGLIRDEKGQKMSKSKGNVINPLDVMKVYGADALRMALVIRSTPGSDKNVGEKDIEAMRNLTNKIWNAGRYIIGRISNSQFSISNEFSNDSIFKEKLNQIIKEVTRQLEDMRIGLAAETVYNEFWHWFCDEAIESNKKQVTSDKVLAEGLVIFLKLLHPLVPFVTEAVWRELREKGLVNRDESKILMLSLWPTAS</sequence>
<dbReference type="GO" id="GO:0005829">
    <property type="term" value="C:cytosol"/>
    <property type="evidence" value="ECO:0007669"/>
    <property type="project" value="TreeGrafter"/>
</dbReference>
<dbReference type="InterPro" id="IPR002303">
    <property type="entry name" value="Valyl-tRNA_ligase"/>
</dbReference>
<dbReference type="EC" id="6.1.1.9" evidence="1 9"/>
<name>A0A1G1VKN9_9BACT</name>
<keyword evidence="3 10" id="KW-0436">Ligase</keyword>
<dbReference type="InterPro" id="IPR013155">
    <property type="entry name" value="M/V/L/I-tRNA-synth_anticd-bd"/>
</dbReference>
<gene>
    <name evidence="13" type="ORF">A2784_00715</name>
</gene>
<evidence type="ECO:0000256" key="7">
    <source>
        <dbReference type="ARBA" id="ARBA00023146"/>
    </source>
</evidence>
<evidence type="ECO:0000256" key="5">
    <source>
        <dbReference type="ARBA" id="ARBA00022840"/>
    </source>
</evidence>
<keyword evidence="5 10" id="KW-0067">ATP-binding</keyword>
<comment type="similarity">
    <text evidence="10">Belongs to the class-I aminoacyl-tRNA synthetase family.</text>
</comment>
<dbReference type="SUPFAM" id="SSF52374">
    <property type="entry name" value="Nucleotidylyl transferase"/>
    <property type="match status" value="1"/>
</dbReference>
<dbReference type="InterPro" id="IPR009080">
    <property type="entry name" value="tRNAsynth_Ia_anticodon-bd"/>
</dbReference>
<accession>A0A1G1VKN9</accession>
<reference evidence="13 14" key="1">
    <citation type="journal article" date="2016" name="Nat. Commun.">
        <title>Thousands of microbial genomes shed light on interconnected biogeochemical processes in an aquifer system.</title>
        <authorList>
            <person name="Anantharaman K."/>
            <person name="Brown C.T."/>
            <person name="Hug L.A."/>
            <person name="Sharon I."/>
            <person name="Castelle C.J."/>
            <person name="Probst A.J."/>
            <person name="Thomas B.C."/>
            <person name="Singh A."/>
            <person name="Wilkins M.J."/>
            <person name="Karaoz U."/>
            <person name="Brodie E.L."/>
            <person name="Williams K.H."/>
            <person name="Hubbard S.S."/>
            <person name="Banfield J.F."/>
        </authorList>
    </citation>
    <scope>NUCLEOTIDE SEQUENCE [LARGE SCALE GENOMIC DNA]</scope>
</reference>
<evidence type="ECO:0000256" key="10">
    <source>
        <dbReference type="RuleBase" id="RU363035"/>
    </source>
</evidence>
<feature type="domain" description="Methionyl/Valyl/Leucyl/Isoleucyl-tRNA synthetase anticodon-binding" evidence="12">
    <location>
        <begin position="607"/>
        <end position="707"/>
    </location>
</feature>
<dbReference type="SUPFAM" id="SSF47323">
    <property type="entry name" value="Anticodon-binding domain of a subclass of class I aminoacyl-tRNA synthetases"/>
    <property type="match status" value="1"/>
</dbReference>
<organism evidence="13 14">
    <name type="scientific">Candidatus Chisholmbacteria bacterium RIFCSPHIGHO2_01_FULL_48_12</name>
    <dbReference type="NCBI Taxonomy" id="1797589"/>
    <lineage>
        <taxon>Bacteria</taxon>
        <taxon>Candidatus Chisholmiibacteriota</taxon>
    </lineage>
</organism>
<evidence type="ECO:0000259" key="11">
    <source>
        <dbReference type="Pfam" id="PF00133"/>
    </source>
</evidence>
<dbReference type="PRINTS" id="PR00986">
    <property type="entry name" value="TRNASYNTHVAL"/>
</dbReference>
<dbReference type="Gene3D" id="3.40.50.620">
    <property type="entry name" value="HUPs"/>
    <property type="match status" value="2"/>
</dbReference>
<dbReference type="PROSITE" id="PS00178">
    <property type="entry name" value="AA_TRNA_LIGASE_I"/>
    <property type="match status" value="1"/>
</dbReference>
<dbReference type="InterPro" id="IPR002300">
    <property type="entry name" value="aa-tRNA-synth_Ia"/>
</dbReference>
<protein>
    <recommendedName>
        <fullName evidence="1 9">Valine--tRNA ligase</fullName>
        <ecNumber evidence="1 9">6.1.1.9</ecNumber>
    </recommendedName>
</protein>
<dbReference type="PANTHER" id="PTHR11946">
    <property type="entry name" value="VALYL-TRNA SYNTHETASES"/>
    <property type="match status" value="1"/>
</dbReference>
<evidence type="ECO:0000256" key="1">
    <source>
        <dbReference type="ARBA" id="ARBA00013169"/>
    </source>
</evidence>
<dbReference type="InterPro" id="IPR014729">
    <property type="entry name" value="Rossmann-like_a/b/a_fold"/>
</dbReference>
<dbReference type="GO" id="GO:0005524">
    <property type="term" value="F:ATP binding"/>
    <property type="evidence" value="ECO:0007669"/>
    <property type="project" value="UniProtKB-KW"/>
</dbReference>
<dbReference type="Proteomes" id="UP000177324">
    <property type="component" value="Unassembled WGS sequence"/>
</dbReference>
<evidence type="ECO:0000256" key="4">
    <source>
        <dbReference type="ARBA" id="ARBA00022741"/>
    </source>
</evidence>
<dbReference type="InterPro" id="IPR009008">
    <property type="entry name" value="Val/Leu/Ile-tRNA-synth_edit"/>
</dbReference>
<feature type="domain" description="Aminoacyl-tRNA synthetase class Ia" evidence="11">
    <location>
        <begin position="14"/>
        <end position="563"/>
    </location>
</feature>
<dbReference type="GO" id="GO:0004832">
    <property type="term" value="F:valine-tRNA ligase activity"/>
    <property type="evidence" value="ECO:0007669"/>
    <property type="project" value="UniProtKB-UniRule"/>
</dbReference>
<dbReference type="NCBIfam" id="NF004349">
    <property type="entry name" value="PRK05729.1"/>
    <property type="match status" value="1"/>
</dbReference>
<dbReference type="AlphaFoldDB" id="A0A1G1VKN9"/>
<dbReference type="Pfam" id="PF00133">
    <property type="entry name" value="tRNA-synt_1"/>
    <property type="match status" value="1"/>
</dbReference>
<dbReference type="NCBIfam" id="TIGR00422">
    <property type="entry name" value="valS"/>
    <property type="match status" value="1"/>
</dbReference>
<evidence type="ECO:0000313" key="14">
    <source>
        <dbReference type="Proteomes" id="UP000177324"/>
    </source>
</evidence>
<dbReference type="EMBL" id="MHCH01000052">
    <property type="protein sequence ID" value="OGY15978.1"/>
    <property type="molecule type" value="Genomic_DNA"/>
</dbReference>
<evidence type="ECO:0000259" key="12">
    <source>
        <dbReference type="Pfam" id="PF08264"/>
    </source>
</evidence>
<keyword evidence="2" id="KW-0963">Cytoplasm</keyword>
<dbReference type="CDD" id="cd00817">
    <property type="entry name" value="ValRS_core"/>
    <property type="match status" value="1"/>
</dbReference>
<evidence type="ECO:0000256" key="8">
    <source>
        <dbReference type="ARBA" id="ARBA00047552"/>
    </source>
</evidence>
<dbReference type="STRING" id="1797589.A2784_00715"/>
<evidence type="ECO:0000256" key="6">
    <source>
        <dbReference type="ARBA" id="ARBA00022917"/>
    </source>
</evidence>
<evidence type="ECO:0000256" key="2">
    <source>
        <dbReference type="ARBA" id="ARBA00022490"/>
    </source>
</evidence>
<evidence type="ECO:0000313" key="13">
    <source>
        <dbReference type="EMBL" id="OGY15978.1"/>
    </source>
</evidence>
<dbReference type="InterPro" id="IPR001412">
    <property type="entry name" value="aa-tRNA-synth_I_CS"/>
</dbReference>
<comment type="catalytic activity">
    <reaction evidence="8">
        <text>tRNA(Val) + L-valine + ATP = L-valyl-tRNA(Val) + AMP + diphosphate</text>
        <dbReference type="Rhea" id="RHEA:10704"/>
        <dbReference type="Rhea" id="RHEA-COMP:9672"/>
        <dbReference type="Rhea" id="RHEA-COMP:9708"/>
        <dbReference type="ChEBI" id="CHEBI:30616"/>
        <dbReference type="ChEBI" id="CHEBI:33019"/>
        <dbReference type="ChEBI" id="CHEBI:57762"/>
        <dbReference type="ChEBI" id="CHEBI:78442"/>
        <dbReference type="ChEBI" id="CHEBI:78537"/>
        <dbReference type="ChEBI" id="CHEBI:456215"/>
        <dbReference type="EC" id="6.1.1.9"/>
    </reaction>
</comment>
<dbReference type="InterPro" id="IPR033705">
    <property type="entry name" value="Anticodon_Ia_Val"/>
</dbReference>
<evidence type="ECO:0000256" key="9">
    <source>
        <dbReference type="NCBIfam" id="TIGR00422"/>
    </source>
</evidence>
<keyword evidence="6 10" id="KW-0648">Protein biosynthesis</keyword>
<dbReference type="GO" id="GO:0006438">
    <property type="term" value="P:valyl-tRNA aminoacylation"/>
    <property type="evidence" value="ECO:0007669"/>
    <property type="project" value="UniProtKB-UniRule"/>
</dbReference>
<dbReference type="Pfam" id="PF08264">
    <property type="entry name" value="Anticodon_1"/>
    <property type="match status" value="1"/>
</dbReference>
<dbReference type="CDD" id="cd07962">
    <property type="entry name" value="Anticodon_Ia_Val"/>
    <property type="match status" value="1"/>
</dbReference>
<keyword evidence="4 10" id="KW-0547">Nucleotide-binding</keyword>
<dbReference type="GO" id="GO:0002161">
    <property type="term" value="F:aminoacyl-tRNA deacylase activity"/>
    <property type="evidence" value="ECO:0007669"/>
    <property type="project" value="InterPro"/>
</dbReference>
<dbReference type="PANTHER" id="PTHR11946:SF93">
    <property type="entry name" value="VALINE--TRNA LIGASE, CHLOROPLASTIC_MITOCHONDRIAL 2"/>
    <property type="match status" value="1"/>
</dbReference>
<proteinExistence type="inferred from homology"/>
<comment type="caution">
    <text evidence="13">The sequence shown here is derived from an EMBL/GenBank/DDBJ whole genome shotgun (WGS) entry which is preliminary data.</text>
</comment>
<dbReference type="Gene3D" id="1.10.730.10">
    <property type="entry name" value="Isoleucyl-tRNA Synthetase, Domain 1"/>
    <property type="match status" value="1"/>
</dbReference>